<feature type="transmembrane region" description="Helical" evidence="1">
    <location>
        <begin position="56"/>
        <end position="77"/>
    </location>
</feature>
<name>A0ABT4IED7_9EURY</name>
<dbReference type="Proteomes" id="UP001141422">
    <property type="component" value="Unassembled WGS sequence"/>
</dbReference>
<evidence type="ECO:0000256" key="1">
    <source>
        <dbReference type="SAM" id="Phobius"/>
    </source>
</evidence>
<keyword evidence="1" id="KW-0472">Membrane</keyword>
<protein>
    <submittedName>
        <fullName evidence="2">Uncharacterized protein</fullName>
    </submittedName>
</protein>
<sequence length="80" mass="9113">MTRNTSEPLELDPDFTAEEHAEFERLEREHPYVEAHEEKIPAPPRPQDARDGNHDVLFLILFILLAAVFLIVILFGGGMS</sequence>
<proteinExistence type="predicted"/>
<organism evidence="2 3">
    <name type="scientific">Methanocorpusculum petauri</name>
    <dbReference type="NCBI Taxonomy" id="3002863"/>
    <lineage>
        <taxon>Archaea</taxon>
        <taxon>Methanobacteriati</taxon>
        <taxon>Methanobacteriota</taxon>
        <taxon>Stenosarchaea group</taxon>
        <taxon>Methanomicrobia</taxon>
        <taxon>Methanomicrobiales</taxon>
        <taxon>Methanocorpusculaceae</taxon>
        <taxon>Methanocorpusculum</taxon>
    </lineage>
</organism>
<keyword evidence="1" id="KW-1133">Transmembrane helix</keyword>
<dbReference type="EMBL" id="JAPTGB010000001">
    <property type="protein sequence ID" value="MCZ0859617.1"/>
    <property type="molecule type" value="Genomic_DNA"/>
</dbReference>
<comment type="caution">
    <text evidence="2">The sequence shown here is derived from an EMBL/GenBank/DDBJ whole genome shotgun (WGS) entry which is preliminary data.</text>
</comment>
<evidence type="ECO:0000313" key="3">
    <source>
        <dbReference type="Proteomes" id="UP001141422"/>
    </source>
</evidence>
<gene>
    <name evidence="2" type="ORF">O0S10_00060</name>
</gene>
<keyword evidence="3" id="KW-1185">Reference proteome</keyword>
<accession>A0ABT4IED7</accession>
<keyword evidence="1" id="KW-0812">Transmembrane</keyword>
<dbReference type="RefSeq" id="WP_268923841.1">
    <property type="nucleotide sequence ID" value="NZ_JAPTGB010000001.1"/>
</dbReference>
<reference evidence="2" key="1">
    <citation type="submission" date="2022-12" db="EMBL/GenBank/DDBJ databases">
        <title>Isolation and characterisation of novel Methanocorpusculum spp. from native Australian herbivores indicates the genus is ancestrally host-associated.</title>
        <authorList>
            <person name="Volmer J.G."/>
            <person name="Soo R.M."/>
            <person name="Evans P.N."/>
            <person name="Hoedt E.C."/>
            <person name="Astorga Alsina A.L."/>
            <person name="Woodcroft B.J."/>
            <person name="Tyson G.W."/>
            <person name="Hugenholtz P."/>
            <person name="Morrison M."/>
        </authorList>
    </citation>
    <scope>NUCLEOTIDE SEQUENCE</scope>
    <source>
        <strain evidence="2">MG</strain>
    </source>
</reference>
<evidence type="ECO:0000313" key="2">
    <source>
        <dbReference type="EMBL" id="MCZ0859617.1"/>
    </source>
</evidence>